<feature type="chain" id="PRO_5039635940" evidence="3">
    <location>
        <begin position="20"/>
        <end position="904"/>
    </location>
</feature>
<sequence>MKRQILFLTFLLFALTGFAQTMKVSGVVTSAEDGYPLPGVAVAVKENPSAGVATDLDGNYTVSVSKGQTLVFSYVGCQSQSIKVGDSATINVSLKSDANVLQEVVAIGYGTMKKSDLTGSVTTVAADKLQKTPAASLANALQGQAAGVTVNSNSGQPGAAPEVRIRGVGTVNGASPIYVVDGIIVDDITFLSPNDIESTEILKDASATAIYGSRGANGVIIVTTKGGSKNQKTRVTLDAYVGVQQRWRKLDVMNAQEFADTKIAINGTASEKKFYAENGFNKWLQTFSLGSSQYYPTVYDPETNPAGLDYSAIDTDWQDEVFQDAMIQNYHISIDGGSDKTTYSLSGSWYSQDGTIIGSNYQRLTVRLNTSHQVNNWLKVGENVSFMSSTARNAMNNSESAGASVLSAAFAMAPWDPARYPQGSVNRQGKDLSGQISAGSNFKNVTNPLSMVEMSHPKDRNERFVGNVFAEITPIEGLTFRTSYSFDYNIATSKLYQDAYEFSSYDKRDKNFLSSSIGRTYNWTVDNILTYARTIDKHDFSIMVGQTTEEYNYYSIGNSGSTILNPDEKNWYLSQVTDDFGRPGDSVSRNRRVSMLGRLHYSWNNRYLATVNFRADGSSKFPEKPWGYFPSTALAWKISEEEFMKDFSNLDMLKIRAGWGRVGNDNIGNNAFLLTMFNTGPTFVDYVFGKDQQLANGATVLTWINNGGHWENTEQWSLGVDFGLWRGKLNGNVDFFIRNTKDMLMSVTAPAHVGNRYASTANVGTVRNRGAEITLEHRNQIGDFAYSISGNVSFIDNELTGLNGGSPIYSGYNNVTVVDQGYPLYYFWGYEYEGIYKSDEEVLEYLYGYTAADTPFHAGDAKYKDNNGDGRIDDNDRTELGSSIPWLNYGLNIGLEWKNFDVQL</sequence>
<keyword evidence="1" id="KW-0813">Transport</keyword>
<dbReference type="Pfam" id="PF07715">
    <property type="entry name" value="Plug"/>
    <property type="match status" value="1"/>
</dbReference>
<keyword evidence="3" id="KW-0732">Signal</keyword>
<evidence type="ECO:0000313" key="6">
    <source>
        <dbReference type="EMBL" id="MBO8476045.1"/>
    </source>
</evidence>
<dbReference type="InterPro" id="IPR023996">
    <property type="entry name" value="TonB-dep_OMP_SusC/RagA"/>
</dbReference>
<proteinExistence type="inferred from homology"/>
<keyword evidence="6" id="KW-0675">Receptor</keyword>
<keyword evidence="1 2" id="KW-0472">Membrane</keyword>
<dbReference type="NCBIfam" id="TIGR04056">
    <property type="entry name" value="OMP_RagA_SusC"/>
    <property type="match status" value="1"/>
</dbReference>
<dbReference type="InterPro" id="IPR012910">
    <property type="entry name" value="Plug_dom"/>
</dbReference>
<dbReference type="Pfam" id="PF13715">
    <property type="entry name" value="CarbopepD_reg_2"/>
    <property type="match status" value="1"/>
</dbReference>
<dbReference type="InterPro" id="IPR008969">
    <property type="entry name" value="CarboxyPept-like_regulatory"/>
</dbReference>
<evidence type="ECO:0000256" key="3">
    <source>
        <dbReference type="SAM" id="SignalP"/>
    </source>
</evidence>
<keyword evidence="1" id="KW-0998">Cell outer membrane</keyword>
<dbReference type="InterPro" id="IPR023997">
    <property type="entry name" value="TonB-dep_OMP_SusC/RagA_CS"/>
</dbReference>
<comment type="subcellular location">
    <subcellularLocation>
        <location evidence="1">Cell outer membrane</location>
        <topology evidence="1">Multi-pass membrane protein</topology>
    </subcellularLocation>
</comment>
<dbReference type="GO" id="GO:0009279">
    <property type="term" value="C:cell outer membrane"/>
    <property type="evidence" value="ECO:0007669"/>
    <property type="project" value="UniProtKB-SubCell"/>
</dbReference>
<keyword evidence="2" id="KW-0798">TonB box</keyword>
<feature type="domain" description="TonB-dependent receptor-like beta-barrel" evidence="4">
    <location>
        <begin position="477"/>
        <end position="867"/>
    </location>
</feature>
<feature type="non-terminal residue" evidence="6">
    <location>
        <position position="904"/>
    </location>
</feature>
<keyword evidence="1" id="KW-1134">Transmembrane beta strand</keyword>
<evidence type="ECO:0000259" key="4">
    <source>
        <dbReference type="Pfam" id="PF00593"/>
    </source>
</evidence>
<dbReference type="Pfam" id="PF00593">
    <property type="entry name" value="TonB_dep_Rec_b-barrel"/>
    <property type="match status" value="1"/>
</dbReference>
<dbReference type="FunFam" id="2.170.130.10:FF:000008">
    <property type="entry name" value="SusC/RagA family TonB-linked outer membrane protein"/>
    <property type="match status" value="1"/>
</dbReference>
<name>A0A9D9NJU1_9BACT</name>
<dbReference type="PROSITE" id="PS52016">
    <property type="entry name" value="TONB_DEPENDENT_REC_3"/>
    <property type="match status" value="1"/>
</dbReference>
<dbReference type="Gene3D" id="2.170.130.10">
    <property type="entry name" value="TonB-dependent receptor, plug domain"/>
    <property type="match status" value="1"/>
</dbReference>
<dbReference type="InterPro" id="IPR037066">
    <property type="entry name" value="Plug_dom_sf"/>
</dbReference>
<dbReference type="EMBL" id="JADIMC010000042">
    <property type="protein sequence ID" value="MBO8476045.1"/>
    <property type="molecule type" value="Genomic_DNA"/>
</dbReference>
<comment type="caution">
    <text evidence="6">The sequence shown here is derived from an EMBL/GenBank/DDBJ whole genome shotgun (WGS) entry which is preliminary data.</text>
</comment>
<evidence type="ECO:0000256" key="1">
    <source>
        <dbReference type="PROSITE-ProRule" id="PRU01360"/>
    </source>
</evidence>
<dbReference type="NCBIfam" id="TIGR04057">
    <property type="entry name" value="SusC_RagA_signa"/>
    <property type="match status" value="1"/>
</dbReference>
<dbReference type="Proteomes" id="UP000823598">
    <property type="component" value="Unassembled WGS sequence"/>
</dbReference>
<keyword evidence="1" id="KW-0812">Transmembrane</keyword>
<feature type="domain" description="TonB-dependent receptor plug" evidence="5">
    <location>
        <begin position="114"/>
        <end position="219"/>
    </location>
</feature>
<protein>
    <submittedName>
        <fullName evidence="6">TonB-dependent receptor</fullName>
    </submittedName>
</protein>
<organism evidence="6 7">
    <name type="scientific">Candidatus Limisoma faecipullorum</name>
    <dbReference type="NCBI Taxonomy" id="2840854"/>
    <lineage>
        <taxon>Bacteria</taxon>
        <taxon>Pseudomonadati</taxon>
        <taxon>Bacteroidota</taxon>
        <taxon>Bacteroidia</taxon>
        <taxon>Bacteroidales</taxon>
        <taxon>Candidatus Limisoma</taxon>
    </lineage>
</organism>
<evidence type="ECO:0000256" key="2">
    <source>
        <dbReference type="RuleBase" id="RU003357"/>
    </source>
</evidence>
<reference evidence="6" key="1">
    <citation type="submission" date="2020-10" db="EMBL/GenBank/DDBJ databases">
        <authorList>
            <person name="Gilroy R."/>
        </authorList>
    </citation>
    <scope>NUCLEOTIDE SEQUENCE</scope>
    <source>
        <strain evidence="6">6919</strain>
    </source>
</reference>
<dbReference type="SUPFAM" id="SSF49464">
    <property type="entry name" value="Carboxypeptidase regulatory domain-like"/>
    <property type="match status" value="1"/>
</dbReference>
<reference evidence="6" key="2">
    <citation type="journal article" date="2021" name="PeerJ">
        <title>Extensive microbial diversity within the chicken gut microbiome revealed by metagenomics and culture.</title>
        <authorList>
            <person name="Gilroy R."/>
            <person name="Ravi A."/>
            <person name="Getino M."/>
            <person name="Pursley I."/>
            <person name="Horton D.L."/>
            <person name="Alikhan N.F."/>
            <person name="Baker D."/>
            <person name="Gharbi K."/>
            <person name="Hall N."/>
            <person name="Watson M."/>
            <person name="Adriaenssens E.M."/>
            <person name="Foster-Nyarko E."/>
            <person name="Jarju S."/>
            <person name="Secka A."/>
            <person name="Antonio M."/>
            <person name="Oren A."/>
            <person name="Chaudhuri R.R."/>
            <person name="La Ragione R."/>
            <person name="Hildebrand F."/>
            <person name="Pallen M.J."/>
        </authorList>
    </citation>
    <scope>NUCLEOTIDE SEQUENCE</scope>
    <source>
        <strain evidence="6">6919</strain>
    </source>
</reference>
<dbReference type="Gene3D" id="2.60.40.1120">
    <property type="entry name" value="Carboxypeptidase-like, regulatory domain"/>
    <property type="match status" value="1"/>
</dbReference>
<dbReference type="InterPro" id="IPR000531">
    <property type="entry name" value="Beta-barrel_TonB"/>
</dbReference>
<feature type="signal peptide" evidence="3">
    <location>
        <begin position="1"/>
        <end position="19"/>
    </location>
</feature>
<evidence type="ECO:0000259" key="5">
    <source>
        <dbReference type="Pfam" id="PF07715"/>
    </source>
</evidence>
<dbReference type="AlphaFoldDB" id="A0A9D9NJU1"/>
<evidence type="ECO:0000313" key="7">
    <source>
        <dbReference type="Proteomes" id="UP000823598"/>
    </source>
</evidence>
<accession>A0A9D9NJU1</accession>
<comment type="similarity">
    <text evidence="1 2">Belongs to the TonB-dependent receptor family.</text>
</comment>
<dbReference type="InterPro" id="IPR039426">
    <property type="entry name" value="TonB-dep_rcpt-like"/>
</dbReference>
<gene>
    <name evidence="6" type="ORF">IAB88_03525</name>
</gene>
<dbReference type="SUPFAM" id="SSF56935">
    <property type="entry name" value="Porins"/>
    <property type="match status" value="1"/>
</dbReference>